<sequence length="235" mass="24840">MSRILSHLAAAAVGVSAVAAVLGVHIHHLRRRLAAAEHRAAHDPLTGLANRQTVLAHLRAATGQPDAAALIGVILFDLDDFKAVNDTPGIGHSGGDRLLCTVARLLRALPGPVRLVARLGGDEFAVVVDGDVETTFAAAHEIRSLIIGAPFDIDGHIFDVGASVGLVSNHSGLTANQLLHYADLAMYEAKRAGGGIAIYRTSTTNRKVIDRPARRCRDRRQPPDARRPAATPPNS</sequence>
<dbReference type="InterPro" id="IPR052155">
    <property type="entry name" value="Biofilm_reg_signaling"/>
</dbReference>
<dbReference type="SMART" id="SM00267">
    <property type="entry name" value="GGDEF"/>
    <property type="match status" value="1"/>
</dbReference>
<evidence type="ECO:0000313" key="3">
    <source>
        <dbReference type="EMBL" id="GLI00667.1"/>
    </source>
</evidence>
<evidence type="ECO:0000259" key="2">
    <source>
        <dbReference type="PROSITE" id="PS50887"/>
    </source>
</evidence>
<accession>A0ABQ5R398</accession>
<feature type="compositionally biased region" description="Basic and acidic residues" evidence="1">
    <location>
        <begin position="215"/>
        <end position="227"/>
    </location>
</feature>
<dbReference type="InterPro" id="IPR029787">
    <property type="entry name" value="Nucleotide_cyclase"/>
</dbReference>
<dbReference type="PROSITE" id="PS50887">
    <property type="entry name" value="GGDEF"/>
    <property type="match status" value="1"/>
</dbReference>
<dbReference type="Pfam" id="PF00990">
    <property type="entry name" value="GGDEF"/>
    <property type="match status" value="1"/>
</dbReference>
<organism evidence="3 4">
    <name type="scientific">Phytohabitans aurantiacus</name>
    <dbReference type="NCBI Taxonomy" id="3016789"/>
    <lineage>
        <taxon>Bacteria</taxon>
        <taxon>Bacillati</taxon>
        <taxon>Actinomycetota</taxon>
        <taxon>Actinomycetes</taxon>
        <taxon>Micromonosporales</taxon>
        <taxon>Micromonosporaceae</taxon>
    </lineage>
</organism>
<feature type="domain" description="GGDEF" evidence="2">
    <location>
        <begin position="69"/>
        <end position="203"/>
    </location>
</feature>
<dbReference type="SUPFAM" id="SSF55073">
    <property type="entry name" value="Nucleotide cyclase"/>
    <property type="match status" value="1"/>
</dbReference>
<evidence type="ECO:0000313" key="4">
    <source>
        <dbReference type="Proteomes" id="UP001144280"/>
    </source>
</evidence>
<feature type="region of interest" description="Disordered" evidence="1">
    <location>
        <begin position="215"/>
        <end position="235"/>
    </location>
</feature>
<gene>
    <name evidence="3" type="ORF">Pa4123_59430</name>
</gene>
<dbReference type="RefSeq" id="WP_281901158.1">
    <property type="nucleotide sequence ID" value="NZ_BSDI01000034.1"/>
</dbReference>
<dbReference type="PANTHER" id="PTHR44757">
    <property type="entry name" value="DIGUANYLATE CYCLASE DGCP"/>
    <property type="match status" value="1"/>
</dbReference>
<dbReference type="PANTHER" id="PTHR44757:SF2">
    <property type="entry name" value="BIOFILM ARCHITECTURE MAINTENANCE PROTEIN MBAA"/>
    <property type="match status" value="1"/>
</dbReference>
<dbReference type="InterPro" id="IPR043128">
    <property type="entry name" value="Rev_trsase/Diguanyl_cyclase"/>
</dbReference>
<proteinExistence type="predicted"/>
<protein>
    <recommendedName>
        <fullName evidence="2">GGDEF domain-containing protein</fullName>
    </recommendedName>
</protein>
<keyword evidence="4" id="KW-1185">Reference proteome</keyword>
<dbReference type="EMBL" id="BSDI01000034">
    <property type="protein sequence ID" value="GLI00667.1"/>
    <property type="molecule type" value="Genomic_DNA"/>
</dbReference>
<comment type="caution">
    <text evidence="3">The sequence shown here is derived from an EMBL/GenBank/DDBJ whole genome shotgun (WGS) entry which is preliminary data.</text>
</comment>
<name>A0ABQ5R398_9ACTN</name>
<dbReference type="Proteomes" id="UP001144280">
    <property type="component" value="Unassembled WGS sequence"/>
</dbReference>
<dbReference type="InterPro" id="IPR000160">
    <property type="entry name" value="GGDEF_dom"/>
</dbReference>
<dbReference type="CDD" id="cd01949">
    <property type="entry name" value="GGDEF"/>
    <property type="match status" value="1"/>
</dbReference>
<reference evidence="3" key="1">
    <citation type="submission" date="2022-12" db="EMBL/GenBank/DDBJ databases">
        <title>New Phytohabitans aurantiacus sp. RD004123 nov., an actinomycete isolated from soil.</title>
        <authorList>
            <person name="Triningsih D.W."/>
            <person name="Harunari E."/>
            <person name="Igarashi Y."/>
        </authorList>
    </citation>
    <scope>NUCLEOTIDE SEQUENCE</scope>
    <source>
        <strain evidence="3">RD004123</strain>
    </source>
</reference>
<dbReference type="Gene3D" id="3.30.70.270">
    <property type="match status" value="1"/>
</dbReference>
<dbReference type="NCBIfam" id="TIGR00254">
    <property type="entry name" value="GGDEF"/>
    <property type="match status" value="1"/>
</dbReference>
<evidence type="ECO:0000256" key="1">
    <source>
        <dbReference type="SAM" id="MobiDB-lite"/>
    </source>
</evidence>